<reference evidence="1" key="1">
    <citation type="journal article" date="2020" name="Nature">
        <title>Giant virus diversity and host interactions through global metagenomics.</title>
        <authorList>
            <person name="Schulz F."/>
            <person name="Roux S."/>
            <person name="Paez-Espino D."/>
            <person name="Jungbluth S."/>
            <person name="Walsh D.A."/>
            <person name="Denef V.J."/>
            <person name="McMahon K.D."/>
            <person name="Konstantinidis K.T."/>
            <person name="Eloe-Fadrosh E.A."/>
            <person name="Kyrpides N.C."/>
            <person name="Woyke T."/>
        </authorList>
    </citation>
    <scope>NUCLEOTIDE SEQUENCE</scope>
    <source>
        <strain evidence="1">GVMAG-S-1035118-87</strain>
    </source>
</reference>
<proteinExistence type="predicted"/>
<dbReference type="EMBL" id="MN740629">
    <property type="protein sequence ID" value="QHS79318.1"/>
    <property type="molecule type" value="Genomic_DNA"/>
</dbReference>
<evidence type="ECO:0000313" key="1">
    <source>
        <dbReference type="EMBL" id="QHS79318.1"/>
    </source>
</evidence>
<sequence>MNRWNMFKRIIQDCHNHKGVIFGGAVRDVYLREYNERLYFEKYGDRRIDTVEFKDRLIVPKDIDCALLAVDYDKLMKTLQKKYYIQYQFEADANYLLDIPNENYHFYRYTLLELHESPVVIQLDLIVQLNGVKVITPFVHFDFDVNSLLWSKHSIRVNPNAIPILAPLYGIYNNTCMQDSMVYSILLDHIVSKNATICTPVKKRINKMKRYGWKIHHKYETIQIQNVPYDGVCVLCQDKIDGDHSTFLCKCAHICMPCLVSHYNVLTKCTICTKIIDPYKLKNDVQMYSTIHLTPQSGMSIRVQDFIFTFLHLESVD</sequence>
<dbReference type="AlphaFoldDB" id="A0A6C0AHT1"/>
<evidence type="ECO:0008006" key="2">
    <source>
        <dbReference type="Google" id="ProtNLM"/>
    </source>
</evidence>
<protein>
    <recommendedName>
        <fullName evidence="2">RING-type domain-containing protein</fullName>
    </recommendedName>
</protein>
<accession>A0A6C0AHT1</accession>
<name>A0A6C0AHT1_9ZZZZ</name>
<organism evidence="1">
    <name type="scientific">viral metagenome</name>
    <dbReference type="NCBI Taxonomy" id="1070528"/>
    <lineage>
        <taxon>unclassified sequences</taxon>
        <taxon>metagenomes</taxon>
        <taxon>organismal metagenomes</taxon>
    </lineage>
</organism>